<keyword evidence="1" id="KW-0472">Membrane</keyword>
<feature type="transmembrane region" description="Helical" evidence="1">
    <location>
        <begin position="58"/>
        <end position="76"/>
    </location>
</feature>
<gene>
    <name evidence="2" type="ORF">QWY20_01680</name>
</gene>
<evidence type="ECO:0000256" key="1">
    <source>
        <dbReference type="SAM" id="Phobius"/>
    </source>
</evidence>
<organism evidence="2 3">
    <name type="scientific">Alkalimonas cellulosilytica</name>
    <dbReference type="NCBI Taxonomy" id="3058395"/>
    <lineage>
        <taxon>Bacteria</taxon>
        <taxon>Pseudomonadati</taxon>
        <taxon>Pseudomonadota</taxon>
        <taxon>Gammaproteobacteria</taxon>
        <taxon>Alkalimonas</taxon>
    </lineage>
</organism>
<keyword evidence="1" id="KW-1133">Transmembrane helix</keyword>
<feature type="transmembrane region" description="Helical" evidence="1">
    <location>
        <begin position="30"/>
        <end position="51"/>
    </location>
</feature>
<sequence>MKLLITTIVLLVLQSLLVLNFSTQLVPASMLQLWLLLPAVAAAGICIFLHLRYQLKRLFPLATLLIHLLALLPYIGLVNNPAEGERAILILAMIPLYQSIALLIVGLIDYVRRREAGKRLAAHHNQP</sequence>
<dbReference type="EMBL" id="JAUHLI010000001">
    <property type="protein sequence ID" value="MEE2000149.1"/>
    <property type="molecule type" value="Genomic_DNA"/>
</dbReference>
<comment type="caution">
    <text evidence="2">The sequence shown here is derived from an EMBL/GenBank/DDBJ whole genome shotgun (WGS) entry which is preliminary data.</text>
</comment>
<proteinExistence type="predicted"/>
<feature type="transmembrane region" description="Helical" evidence="1">
    <location>
        <begin position="88"/>
        <end position="111"/>
    </location>
</feature>
<accession>A0ABU7J0X3</accession>
<dbReference type="RefSeq" id="WP_330127299.1">
    <property type="nucleotide sequence ID" value="NZ_JAUHLI010000001.1"/>
</dbReference>
<dbReference type="Proteomes" id="UP001336314">
    <property type="component" value="Unassembled WGS sequence"/>
</dbReference>
<reference evidence="2 3" key="1">
    <citation type="submission" date="2023-07" db="EMBL/GenBank/DDBJ databases">
        <title>Alkalimonas sp., MEB108 novel, alkaliphilic bacterium isolated from Lonar Lake, India.</title>
        <authorList>
            <person name="Joshi A."/>
            <person name="Thite S."/>
        </authorList>
    </citation>
    <scope>NUCLEOTIDE SEQUENCE [LARGE SCALE GENOMIC DNA]</scope>
    <source>
        <strain evidence="2 3">MEB108</strain>
    </source>
</reference>
<name>A0ABU7J0X3_9GAMM</name>
<evidence type="ECO:0000313" key="2">
    <source>
        <dbReference type="EMBL" id="MEE2000149.1"/>
    </source>
</evidence>
<evidence type="ECO:0000313" key="3">
    <source>
        <dbReference type="Proteomes" id="UP001336314"/>
    </source>
</evidence>
<keyword evidence="1" id="KW-0812">Transmembrane</keyword>
<protein>
    <submittedName>
        <fullName evidence="2">Uncharacterized protein</fullName>
    </submittedName>
</protein>
<keyword evidence="3" id="KW-1185">Reference proteome</keyword>